<evidence type="ECO:0000313" key="3">
    <source>
        <dbReference type="EMBL" id="PIL22163.1"/>
    </source>
</evidence>
<keyword evidence="4" id="KW-1185">Reference proteome</keyword>
<proteinExistence type="predicted"/>
<dbReference type="InterPro" id="IPR051783">
    <property type="entry name" value="NAD(P)-dependent_oxidoreduct"/>
</dbReference>
<feature type="compositionally biased region" description="Basic and acidic residues" evidence="1">
    <location>
        <begin position="117"/>
        <end position="129"/>
    </location>
</feature>
<feature type="region of interest" description="Disordered" evidence="1">
    <location>
        <begin position="115"/>
        <end position="136"/>
    </location>
</feature>
<dbReference type="Gene3D" id="3.40.50.720">
    <property type="entry name" value="NAD(P)-binding Rossmann-like Domain"/>
    <property type="match status" value="1"/>
</dbReference>
<organism evidence="3 4">
    <name type="scientific">Puniceibacterium antarcticum</name>
    <dbReference type="NCBI Taxonomy" id="1206336"/>
    <lineage>
        <taxon>Bacteria</taxon>
        <taxon>Pseudomonadati</taxon>
        <taxon>Pseudomonadota</taxon>
        <taxon>Alphaproteobacteria</taxon>
        <taxon>Rhodobacterales</taxon>
        <taxon>Paracoccaceae</taxon>
        <taxon>Puniceibacterium</taxon>
    </lineage>
</organism>
<accession>A0A2G8RKZ4</accession>
<dbReference type="Proteomes" id="UP000231259">
    <property type="component" value="Unassembled WGS sequence"/>
</dbReference>
<evidence type="ECO:0000259" key="2">
    <source>
        <dbReference type="Pfam" id="PF04321"/>
    </source>
</evidence>
<dbReference type="PANTHER" id="PTHR48079">
    <property type="entry name" value="PROTEIN YEEZ"/>
    <property type="match status" value="1"/>
</dbReference>
<name>A0A2G8RKZ4_9RHOB</name>
<gene>
    <name evidence="3" type="ORF">P775_00750</name>
</gene>
<protein>
    <recommendedName>
        <fullName evidence="2">RmlD-like substrate binding domain-containing protein</fullName>
    </recommendedName>
</protein>
<dbReference type="EMBL" id="AWWI01000015">
    <property type="protein sequence ID" value="PIL22163.1"/>
    <property type="molecule type" value="Genomic_DNA"/>
</dbReference>
<dbReference type="PANTHER" id="PTHR48079:SF9">
    <property type="entry name" value="PUTATIVE-RELATED"/>
    <property type="match status" value="1"/>
</dbReference>
<dbReference type="GO" id="GO:0004029">
    <property type="term" value="F:aldehyde dehydrogenase (NAD+) activity"/>
    <property type="evidence" value="ECO:0007669"/>
    <property type="project" value="TreeGrafter"/>
</dbReference>
<dbReference type="SUPFAM" id="SSF51735">
    <property type="entry name" value="NAD(P)-binding Rossmann-fold domains"/>
    <property type="match status" value="1"/>
</dbReference>
<evidence type="ECO:0000313" key="4">
    <source>
        <dbReference type="Proteomes" id="UP000231259"/>
    </source>
</evidence>
<dbReference type="OrthoDB" id="5377001at2"/>
<dbReference type="InterPro" id="IPR036291">
    <property type="entry name" value="NAD(P)-bd_dom_sf"/>
</dbReference>
<reference evidence="3 4" key="1">
    <citation type="submission" date="2013-09" db="EMBL/GenBank/DDBJ databases">
        <title>Genome sequencing of Phaeobacter antarcticus sp. nov. SM1211.</title>
        <authorList>
            <person name="Zhang X.-Y."/>
            <person name="Liu C."/>
            <person name="Chen X.-L."/>
            <person name="Xie B.-B."/>
            <person name="Qin Q.-L."/>
            <person name="Rong J.-C."/>
            <person name="Zhang Y.-Z."/>
        </authorList>
    </citation>
    <scope>NUCLEOTIDE SEQUENCE [LARGE SCALE GENOMIC DNA]</scope>
    <source>
        <strain evidence="3 4">SM1211</strain>
    </source>
</reference>
<dbReference type="InterPro" id="IPR029903">
    <property type="entry name" value="RmlD-like-bd"/>
</dbReference>
<comment type="caution">
    <text evidence="3">The sequence shown here is derived from an EMBL/GenBank/DDBJ whole genome shotgun (WGS) entry which is preliminary data.</text>
</comment>
<dbReference type="AlphaFoldDB" id="A0A2G8RKZ4"/>
<dbReference type="GO" id="GO:0005737">
    <property type="term" value="C:cytoplasm"/>
    <property type="evidence" value="ECO:0007669"/>
    <property type="project" value="TreeGrafter"/>
</dbReference>
<feature type="domain" description="RmlD-like substrate binding" evidence="2">
    <location>
        <begin position="1"/>
        <end position="252"/>
    </location>
</feature>
<dbReference type="RefSeq" id="WP_099909157.1">
    <property type="nucleotide sequence ID" value="NZ_AWWI01000015.1"/>
</dbReference>
<dbReference type="CDD" id="cd05262">
    <property type="entry name" value="SDR_a7"/>
    <property type="match status" value="1"/>
</dbReference>
<dbReference type="Pfam" id="PF04321">
    <property type="entry name" value="RmlD_sub_bind"/>
    <property type="match status" value="1"/>
</dbReference>
<evidence type="ECO:0000256" key="1">
    <source>
        <dbReference type="SAM" id="MobiDB-lite"/>
    </source>
</evidence>
<sequence>MKIFLTGASGFLGRHITAELVAAGHEVAGLVRSDAGAETVRAQGGTPVRGDIESPASLDAALAEAEGAIHTAFDHDFARFKENCENDRRLIEHMATQLALTGAPLVVTSTTMVAERAQGHPARETDGPKSSKVSPRAASEEAVATALETRAKVSVVRLPQVHDREKYGLVTNLLQIAQRTGVSAYIGAGENRWCAAHLLDVARLYRLAIESGTSGARWHAVAEGAIPFVDIAAAVSERTGTEMRSLSPEEAQAHFGPFVHLVGTDAWSDSTLTRERLSWEPSGPSLLDDLKQLSAS</sequence>